<feature type="compositionally biased region" description="Basic residues" evidence="1">
    <location>
        <begin position="527"/>
        <end position="537"/>
    </location>
</feature>
<sequence>MVKLLLSTTRGNSGNRFFPHQGYLGLTPVRVEGIVRTKLEEDGRPVPAKSLSISIRCYQSRLTRSRSVRSTLVVDHTDVLWVKPPNKEYADVGELELPFKLTLSKRTPGFSTANYQDYRVFWRLEAILDHAPFPAVGSRIVRYYDLALVRYDLPPSIHLPLPGHALNHTTNKPRAPVVRYNVFAPTTPVGPSDIIHATLLLQPVDPSVAIRSATVSIERRIELHNTPAAPTPLVTAGINHVGAASLSPIATFSSVSPTPSMYPDEDAPTPTTSRFKRGSRSNPQSPYGPGPWGSSQSALDSVTTAFSSSSTFPLLSPSSVTSLSGVTSPIPSPRIPSPSQPPPSPSPSSVSASPIVSSVPSTSDDILKTLTMTLTTADVTSFTCDSSGVWVKSVGLQWPENRSNSRWAVGETMQSDFASVRFYLRTRVVVAGPSGSETLDLDAREITVVPTSEADRKVAIERWAEQKELSLRSKSKSPWRKRGEDGSGADSKMNGHGLPSPPQTPAQSSDGGDHRQSTHSERDRERKSRKKVPRRPHTSAGPSDKSSFSFATNAAVVLGRSDRDRSEPLSHTSSRDSASSSHSGNSSHTRIKDSGLGESMLNAVDKVRGKSRASREDGKRERDTEDDDREDEREWREKVKAKTSGLDLKLGAPVADVRAWEDILAHVETQSQRNSVGILGVLGMSRKRTAR</sequence>
<feature type="compositionally biased region" description="Low complexity" evidence="1">
    <location>
        <begin position="570"/>
        <end position="588"/>
    </location>
</feature>
<dbReference type="AlphaFoldDB" id="A0A4Q9NR96"/>
<name>A0A4Q9NR96_9APHY</name>
<reference evidence="2 3" key="1">
    <citation type="submission" date="2019-01" db="EMBL/GenBank/DDBJ databases">
        <title>Draft genome sequences of three monokaryotic isolates of the white-rot basidiomycete fungus Dichomitus squalens.</title>
        <authorList>
            <consortium name="DOE Joint Genome Institute"/>
            <person name="Lopez S.C."/>
            <person name="Andreopoulos B."/>
            <person name="Pangilinan J."/>
            <person name="Lipzen A."/>
            <person name="Riley R."/>
            <person name="Ahrendt S."/>
            <person name="Ng V."/>
            <person name="Barry K."/>
            <person name="Daum C."/>
            <person name="Grigoriev I.V."/>
            <person name="Hilden K.S."/>
            <person name="Makela M.R."/>
            <person name="de Vries R.P."/>
        </authorList>
    </citation>
    <scope>NUCLEOTIDE SEQUENCE [LARGE SCALE GENOMIC DNA]</scope>
    <source>
        <strain evidence="2 3">CBS 464.89</strain>
    </source>
</reference>
<feature type="compositionally biased region" description="Low complexity" evidence="1">
    <location>
        <begin position="347"/>
        <end position="360"/>
    </location>
</feature>
<feature type="region of interest" description="Disordered" evidence="1">
    <location>
        <begin position="255"/>
        <end position="298"/>
    </location>
</feature>
<gene>
    <name evidence="2" type="ORF">BD310DRAFT_985641</name>
</gene>
<accession>A0A4Q9NR96</accession>
<proteinExistence type="predicted"/>
<feature type="compositionally biased region" description="Basic and acidic residues" evidence="1">
    <location>
        <begin position="605"/>
        <end position="623"/>
    </location>
</feature>
<feature type="region of interest" description="Disordered" evidence="1">
    <location>
        <begin position="323"/>
        <end position="360"/>
    </location>
</feature>
<evidence type="ECO:0000313" key="3">
    <source>
        <dbReference type="Proteomes" id="UP000292082"/>
    </source>
</evidence>
<keyword evidence="3" id="KW-1185">Reference proteome</keyword>
<feature type="compositionally biased region" description="Polar residues" evidence="1">
    <location>
        <begin position="540"/>
        <end position="552"/>
    </location>
</feature>
<evidence type="ECO:0000313" key="2">
    <source>
        <dbReference type="EMBL" id="TBU66101.1"/>
    </source>
</evidence>
<organism evidence="2 3">
    <name type="scientific">Dichomitus squalens</name>
    <dbReference type="NCBI Taxonomy" id="114155"/>
    <lineage>
        <taxon>Eukaryota</taxon>
        <taxon>Fungi</taxon>
        <taxon>Dikarya</taxon>
        <taxon>Basidiomycota</taxon>
        <taxon>Agaricomycotina</taxon>
        <taxon>Agaricomycetes</taxon>
        <taxon>Polyporales</taxon>
        <taxon>Polyporaceae</taxon>
        <taxon>Dichomitus</taxon>
    </lineage>
</organism>
<protein>
    <submittedName>
        <fullName evidence="2">Uncharacterized protein</fullName>
    </submittedName>
</protein>
<feature type="compositionally biased region" description="Pro residues" evidence="1">
    <location>
        <begin position="330"/>
        <end position="346"/>
    </location>
</feature>
<feature type="compositionally biased region" description="Basic and acidic residues" evidence="1">
    <location>
        <begin position="511"/>
        <end position="526"/>
    </location>
</feature>
<evidence type="ECO:0000256" key="1">
    <source>
        <dbReference type="SAM" id="MobiDB-lite"/>
    </source>
</evidence>
<dbReference type="EMBL" id="ML145084">
    <property type="protein sequence ID" value="TBU66101.1"/>
    <property type="molecule type" value="Genomic_DNA"/>
</dbReference>
<dbReference type="Proteomes" id="UP000292082">
    <property type="component" value="Unassembled WGS sequence"/>
</dbReference>
<feature type="region of interest" description="Disordered" evidence="1">
    <location>
        <begin position="470"/>
        <end position="640"/>
    </location>
</feature>